<dbReference type="PANTHER" id="PTHR13037">
    <property type="entry name" value="FORMIN"/>
    <property type="match status" value="1"/>
</dbReference>
<keyword evidence="4" id="KW-1185">Reference proteome</keyword>
<dbReference type="Proteomes" id="UP001244341">
    <property type="component" value="Chromosome 5b"/>
</dbReference>
<dbReference type="PANTHER" id="PTHR13037:SF24">
    <property type="entry name" value="POLYCOMB PROTEIN PCL-RELATED"/>
    <property type="match status" value="1"/>
</dbReference>
<evidence type="ECO:0000313" key="3">
    <source>
        <dbReference type="EMBL" id="WIA14583.1"/>
    </source>
</evidence>
<feature type="compositionally biased region" description="Pro residues" evidence="2">
    <location>
        <begin position="98"/>
        <end position="136"/>
    </location>
</feature>
<gene>
    <name evidence="3" type="ORF">OEZ85_003098</name>
</gene>
<feature type="compositionally biased region" description="Gly residues" evidence="2">
    <location>
        <begin position="75"/>
        <end position="86"/>
    </location>
</feature>
<evidence type="ECO:0000313" key="4">
    <source>
        <dbReference type="Proteomes" id="UP001244341"/>
    </source>
</evidence>
<evidence type="ECO:0000256" key="2">
    <source>
        <dbReference type="SAM" id="MobiDB-lite"/>
    </source>
</evidence>
<dbReference type="Pfam" id="PF17963">
    <property type="entry name" value="Big_9"/>
    <property type="match status" value="1"/>
</dbReference>
<evidence type="ECO:0000256" key="1">
    <source>
        <dbReference type="ARBA" id="ARBA00022581"/>
    </source>
</evidence>
<accession>A0ABY8U4K1</accession>
<sequence length="846" mass="89864">MLVHLDLVKTFCSKGVHASAGQAMASNLVWVWVPCAPCPPGFVSPGGDPNVATCIPCPFGTVPNNGQTECVADPNGGGGNNGGGGLPYMSPRPRPRHSPTPWPPNPTSPSPPPNPSPSPPSPSPSPPRPSPSPGPNQPVAARNVKVFTSAPNPVWVDFLVTGSAKPLTVSIVKGTGPKHGTLGAIDQKVRSVEYTPAKRYCAMDGTPDTFQYTVTDAAGNSASATAAVVVDCPDAVFTEDQFITSEVGIPVEITTPVGGGVAPYKFEITGPPNDGKVVAIIAGEGDVTFTYRPNATYCSQDGFGDSFVFDVTEQYGTVASGTIDITILCPPGPVPRAPELIFNMTPGTSLPIDLGVTGVGPFTFEMLSPPLNGQLTNITSDGLTTFTPDPTYCSMFNYYDGFYYTVYDKYGQFADGAVTLNVVCPDPPTADSQNFETPAQTPLEQHLIVNSTAQLFFDISLYPSHGTVDGVDDKRVSLYTPDFDWCSLQDALDNWGFDVTDLFGQFTFALVFIKVTCPAAPKPLDQVIKMPAQLGLVINITLLIPTGATPFYIETSIDPMNAFLGPILTNDSDPRVATTTFTPFDGFCNYEDVADPFNWIVYDPFGQAGEATCAVILRCPEAPTARDQTVQLNVGEKEKFIKLQVTGSPPLDYLIYAPPGNGQLTKPTIDNTVIYTPNWNFCSVEGFLDTVFYMVSDAFGAAADGSLAINVLCPSPPTADDAYYAITVNTPSLEIKPVYGPPGANLTVSVSDPPGFGTVVYDKARDVFTYTPTNGRCPAGKTDDFVFAVDDIYGQQTAFGTVTIECLRTRRRGRLLLEGWGRMLALPGRAGGGGGDAVRAASLSFR</sequence>
<keyword evidence="1" id="KW-0945">Host-virus interaction</keyword>
<evidence type="ECO:0008006" key="5">
    <source>
        <dbReference type="Google" id="ProtNLM"/>
    </source>
</evidence>
<feature type="region of interest" description="Disordered" evidence="2">
    <location>
        <begin position="68"/>
        <end position="139"/>
    </location>
</feature>
<proteinExistence type="predicted"/>
<name>A0ABY8U4K1_TETOB</name>
<organism evidence="3 4">
    <name type="scientific">Tetradesmus obliquus</name>
    <name type="common">Green alga</name>
    <name type="synonym">Acutodesmus obliquus</name>
    <dbReference type="NCBI Taxonomy" id="3088"/>
    <lineage>
        <taxon>Eukaryota</taxon>
        <taxon>Viridiplantae</taxon>
        <taxon>Chlorophyta</taxon>
        <taxon>core chlorophytes</taxon>
        <taxon>Chlorophyceae</taxon>
        <taxon>CS clade</taxon>
        <taxon>Sphaeropleales</taxon>
        <taxon>Scenedesmaceae</taxon>
        <taxon>Tetradesmus</taxon>
    </lineage>
</organism>
<reference evidence="3 4" key="1">
    <citation type="submission" date="2023-05" db="EMBL/GenBank/DDBJ databases">
        <title>A 100% complete, gapless, phased diploid assembly of the Scenedesmus obliquus UTEX 3031 genome.</title>
        <authorList>
            <person name="Biondi T.C."/>
            <person name="Hanschen E.R."/>
            <person name="Kwon T."/>
            <person name="Eng W."/>
            <person name="Kruse C.P.S."/>
            <person name="Koehler S.I."/>
            <person name="Kunde Y."/>
            <person name="Gleasner C.D."/>
            <person name="You Mak K.T."/>
            <person name="Polle J."/>
            <person name="Hovde B.T."/>
            <person name="Starkenburg S.R."/>
        </authorList>
    </citation>
    <scope>NUCLEOTIDE SEQUENCE [LARGE SCALE GENOMIC DNA]</scope>
    <source>
        <strain evidence="3 4">DOE0152z</strain>
    </source>
</reference>
<dbReference type="Gene3D" id="2.60.40.3440">
    <property type="match status" value="1"/>
</dbReference>
<dbReference type="EMBL" id="CP126212">
    <property type="protein sequence ID" value="WIA14583.1"/>
    <property type="molecule type" value="Genomic_DNA"/>
</dbReference>
<protein>
    <recommendedName>
        <fullName evidence="5">HYR domain-containing protein</fullName>
    </recommendedName>
</protein>